<name>A0A5B0Q5L1_PUCGR</name>
<gene>
    <name evidence="2" type="ORF">PGT21_010510</name>
</gene>
<evidence type="ECO:0000256" key="1">
    <source>
        <dbReference type="SAM" id="MobiDB-lite"/>
    </source>
</evidence>
<reference evidence="2 3" key="1">
    <citation type="submission" date="2019-05" db="EMBL/GenBank/DDBJ databases">
        <title>Emergence of the Ug99 lineage of the wheat stem rust pathogen through somatic hybridization.</title>
        <authorList>
            <person name="Li F."/>
            <person name="Upadhyaya N.M."/>
            <person name="Sperschneider J."/>
            <person name="Matny O."/>
            <person name="Nguyen-Phuc H."/>
            <person name="Mago R."/>
            <person name="Raley C."/>
            <person name="Miller M.E."/>
            <person name="Silverstein K.A.T."/>
            <person name="Henningsen E."/>
            <person name="Hirsch C.D."/>
            <person name="Visser B."/>
            <person name="Pretorius Z.A."/>
            <person name="Steffenson B.J."/>
            <person name="Schwessinger B."/>
            <person name="Dodds P.N."/>
            <person name="Figueroa M."/>
        </authorList>
    </citation>
    <scope>NUCLEOTIDE SEQUENCE [LARGE SCALE GENOMIC DNA]</scope>
    <source>
        <strain evidence="2">21-0</strain>
    </source>
</reference>
<evidence type="ECO:0000313" key="3">
    <source>
        <dbReference type="Proteomes" id="UP000324748"/>
    </source>
</evidence>
<dbReference type="AlphaFoldDB" id="A0A5B0Q5L1"/>
<evidence type="ECO:0000313" key="2">
    <source>
        <dbReference type="EMBL" id="KAA1108382.1"/>
    </source>
</evidence>
<accession>A0A5B0Q5L1</accession>
<dbReference type="Proteomes" id="UP000324748">
    <property type="component" value="Unassembled WGS sequence"/>
</dbReference>
<protein>
    <submittedName>
        <fullName evidence="2">Uncharacterized protein</fullName>
    </submittedName>
</protein>
<keyword evidence="3" id="KW-1185">Reference proteome</keyword>
<sequence length="111" mass="12566">MLALQAQGAYLTSDIHDQMDPAVAVMYRPFRRYWIDRTRPDTVGSMPTKIRRCNFWDPTIAPSSGWTWLDIEVFLAENVAGEPPSPKLPKDAGPTRTSRTLEDTLETSLNN</sequence>
<feature type="region of interest" description="Disordered" evidence="1">
    <location>
        <begin position="80"/>
        <end position="111"/>
    </location>
</feature>
<dbReference type="EMBL" id="VSWC01000028">
    <property type="protein sequence ID" value="KAA1108382.1"/>
    <property type="molecule type" value="Genomic_DNA"/>
</dbReference>
<comment type="caution">
    <text evidence="2">The sequence shown here is derived from an EMBL/GenBank/DDBJ whole genome shotgun (WGS) entry which is preliminary data.</text>
</comment>
<proteinExistence type="predicted"/>
<organism evidence="2 3">
    <name type="scientific">Puccinia graminis f. sp. tritici</name>
    <dbReference type="NCBI Taxonomy" id="56615"/>
    <lineage>
        <taxon>Eukaryota</taxon>
        <taxon>Fungi</taxon>
        <taxon>Dikarya</taxon>
        <taxon>Basidiomycota</taxon>
        <taxon>Pucciniomycotina</taxon>
        <taxon>Pucciniomycetes</taxon>
        <taxon>Pucciniales</taxon>
        <taxon>Pucciniaceae</taxon>
        <taxon>Puccinia</taxon>
    </lineage>
</organism>